<dbReference type="AlphaFoldDB" id="B7P0K5"/>
<keyword evidence="3" id="KW-1185">Reference proteome</keyword>
<evidence type="ECO:0000313" key="3">
    <source>
        <dbReference type="Proteomes" id="UP000001555"/>
    </source>
</evidence>
<proteinExistence type="predicted"/>
<reference evidence="1 3" key="1">
    <citation type="submission" date="2008-03" db="EMBL/GenBank/DDBJ databases">
        <title>Annotation of Ixodes scapularis.</title>
        <authorList>
            <consortium name="Ixodes scapularis Genome Project Consortium"/>
            <person name="Caler E."/>
            <person name="Hannick L.I."/>
            <person name="Bidwell S."/>
            <person name="Joardar V."/>
            <person name="Thiagarajan M."/>
            <person name="Amedeo P."/>
            <person name="Galinsky K.J."/>
            <person name="Schobel S."/>
            <person name="Inman J."/>
            <person name="Hostetler J."/>
            <person name="Miller J."/>
            <person name="Hammond M."/>
            <person name="Megy K."/>
            <person name="Lawson D."/>
            <person name="Kodira C."/>
            <person name="Sutton G."/>
            <person name="Meyer J."/>
            <person name="Hill C.A."/>
            <person name="Birren B."/>
            <person name="Nene V."/>
            <person name="Collins F."/>
            <person name="Alarcon-Chaidez F."/>
            <person name="Wikel S."/>
            <person name="Strausberg R."/>
        </authorList>
    </citation>
    <scope>NUCLEOTIDE SEQUENCE [LARGE SCALE GENOMIC DNA]</scope>
    <source>
        <strain evidence="3">Wikel</strain>
        <strain evidence="1">Wikel colony</strain>
    </source>
</reference>
<name>B7P0K5_IXOSC</name>
<reference evidence="2" key="2">
    <citation type="submission" date="2020-05" db="UniProtKB">
        <authorList>
            <consortium name="EnsemblMetazoa"/>
        </authorList>
    </citation>
    <scope>IDENTIFICATION</scope>
    <source>
        <strain evidence="2">wikel</strain>
    </source>
</reference>
<gene>
    <name evidence="1" type="ORF">IscW_ISCW001416</name>
</gene>
<accession>B7P0K5</accession>
<dbReference type="EMBL" id="ABJB010838000">
    <property type="status" value="NOT_ANNOTATED_CDS"/>
    <property type="molecule type" value="Genomic_DNA"/>
</dbReference>
<evidence type="ECO:0000313" key="2">
    <source>
        <dbReference type="EnsemblMetazoa" id="ISCW001416-PA"/>
    </source>
</evidence>
<protein>
    <submittedName>
        <fullName evidence="1 2">Uncharacterized protein</fullName>
    </submittedName>
</protein>
<sequence>MALGLYKIIEKIAKKVVPIYLPQPTVTPEAEVYEREEADPADQINSDFTEWEMEATISKERTESKPEPEFVSGHMLQNLPEGATIQLLKLINDVSRRGELPAKW</sequence>
<dbReference type="EMBL" id="DS612239">
    <property type="protein sequence ID" value="EEC00127.1"/>
    <property type="molecule type" value="Genomic_DNA"/>
</dbReference>
<dbReference type="InParanoid" id="B7P0K5"/>
<organism>
    <name type="scientific">Ixodes scapularis</name>
    <name type="common">Black-legged tick</name>
    <name type="synonym">Deer tick</name>
    <dbReference type="NCBI Taxonomy" id="6945"/>
    <lineage>
        <taxon>Eukaryota</taxon>
        <taxon>Metazoa</taxon>
        <taxon>Ecdysozoa</taxon>
        <taxon>Arthropoda</taxon>
        <taxon>Chelicerata</taxon>
        <taxon>Arachnida</taxon>
        <taxon>Acari</taxon>
        <taxon>Parasitiformes</taxon>
        <taxon>Ixodida</taxon>
        <taxon>Ixodoidea</taxon>
        <taxon>Ixodidae</taxon>
        <taxon>Ixodinae</taxon>
        <taxon>Ixodes</taxon>
    </lineage>
</organism>
<evidence type="ECO:0000313" key="1">
    <source>
        <dbReference type="EMBL" id="EEC00127.1"/>
    </source>
</evidence>
<dbReference type="HOGENOM" id="CLU_2252933_0_0_1"/>
<dbReference type="PaxDb" id="6945-B7P0K5"/>
<dbReference type="EnsemblMetazoa" id="ISCW001416-RA">
    <property type="protein sequence ID" value="ISCW001416-PA"/>
    <property type="gene ID" value="ISCW001416"/>
</dbReference>
<dbReference type="Proteomes" id="UP000001555">
    <property type="component" value="Unassembled WGS sequence"/>
</dbReference>
<dbReference type="VEuPathDB" id="VectorBase:ISCW001416"/>